<name>E3LC03_PUCGT</name>
<dbReference type="AlphaFoldDB" id="E3LC03"/>
<accession>E3LC03</accession>
<dbReference type="KEGG" id="pgr:PGTG_19981"/>
<protein>
    <submittedName>
        <fullName evidence="2">Uncharacterized protein</fullName>
    </submittedName>
</protein>
<proteinExistence type="predicted"/>
<keyword evidence="3" id="KW-1185">Reference proteome</keyword>
<dbReference type="RefSeq" id="XP_003338497.1">
    <property type="nucleotide sequence ID" value="XM_003338449.1"/>
</dbReference>
<dbReference type="OrthoDB" id="10564449at2759"/>
<organism evidence="2 3">
    <name type="scientific">Puccinia graminis f. sp. tritici (strain CRL 75-36-700-3 / race SCCL)</name>
    <name type="common">Black stem rust fungus</name>
    <dbReference type="NCBI Taxonomy" id="418459"/>
    <lineage>
        <taxon>Eukaryota</taxon>
        <taxon>Fungi</taxon>
        <taxon>Dikarya</taxon>
        <taxon>Basidiomycota</taxon>
        <taxon>Pucciniomycotina</taxon>
        <taxon>Pucciniomycetes</taxon>
        <taxon>Pucciniales</taxon>
        <taxon>Pucciniaceae</taxon>
        <taxon>Puccinia</taxon>
    </lineage>
</organism>
<evidence type="ECO:0000256" key="1">
    <source>
        <dbReference type="SAM" id="MobiDB-lite"/>
    </source>
</evidence>
<dbReference type="Proteomes" id="UP000008783">
    <property type="component" value="Unassembled WGS sequence"/>
</dbReference>
<gene>
    <name evidence="2" type="ORF">PGTG_19981</name>
</gene>
<dbReference type="HOGENOM" id="CLU_704250_0_0_1"/>
<sequence>MRMSDLAENVSGYPNPNGYPDAPGPSLPASGPSRRGAGGEAPRGTQSARAPSVELFVPGVVLPSQEVEQWNNELSGGIKWTHQSAQSSLLNIKYILEHLPPLISAHNAIPNEWSQQIWMDIDQTSRACETEDILKTAGNLSLITSNMVDMEQIKTFQLTERLTGNHTLLPHLARFFAPGRSAYIRLQEALQQTWAMQKMTQMKDTWIPQAFDNSNNVYTAYTHLCNAYENMGGKLGDNSASEPGVMLLIQYFIGALAGLAYLSGGCIPKPKQTKINVYRTKHHLHHVQMLANLMIFGPTAAFTAYRTGPHVTLSNALSLLEVGASLLKQKVDHGITAPMPHAILDNLWLYFLKFIIKMGFTNLNDEGVPQVNWKDVHEAFYHEFATHVITHMFAQDIEIALAEKRFGVD</sequence>
<dbReference type="VEuPathDB" id="FungiDB:PGTG_19981"/>
<dbReference type="EMBL" id="DS178436">
    <property type="protein sequence ID" value="EFP94078.1"/>
    <property type="molecule type" value="Genomic_DNA"/>
</dbReference>
<evidence type="ECO:0000313" key="2">
    <source>
        <dbReference type="EMBL" id="EFP94078.1"/>
    </source>
</evidence>
<reference key="1">
    <citation type="submission" date="2007-01" db="EMBL/GenBank/DDBJ databases">
        <title>The Genome Sequence of Puccinia graminis f. sp. tritici Strain CRL 75-36-700-3.</title>
        <authorList>
            <consortium name="The Broad Institute Genome Sequencing Platform"/>
            <person name="Birren B."/>
            <person name="Lander E."/>
            <person name="Galagan J."/>
            <person name="Nusbaum C."/>
            <person name="Devon K."/>
            <person name="Cuomo C."/>
            <person name="Jaffe D."/>
            <person name="Butler J."/>
            <person name="Alvarez P."/>
            <person name="Gnerre S."/>
            <person name="Grabherr M."/>
            <person name="Mauceli E."/>
            <person name="Brockman W."/>
            <person name="Young S."/>
            <person name="LaButti K."/>
            <person name="Sykes S."/>
            <person name="DeCaprio D."/>
            <person name="Crawford M."/>
            <person name="Koehrsen M."/>
            <person name="Engels R."/>
            <person name="Montgomery P."/>
            <person name="Pearson M."/>
            <person name="Howarth C."/>
            <person name="Larson L."/>
            <person name="White J."/>
            <person name="Zeng Q."/>
            <person name="Kodira C."/>
            <person name="Yandava C."/>
            <person name="Alvarado L."/>
            <person name="O'Leary S."/>
            <person name="Szabo L."/>
            <person name="Dean R."/>
            <person name="Schein J."/>
        </authorList>
    </citation>
    <scope>NUCLEOTIDE SEQUENCE</scope>
    <source>
        <strain>CRL 75-36-700-3</strain>
    </source>
</reference>
<dbReference type="InParanoid" id="E3LC03"/>
<feature type="region of interest" description="Disordered" evidence="1">
    <location>
        <begin position="1"/>
        <end position="50"/>
    </location>
</feature>
<evidence type="ECO:0000313" key="3">
    <source>
        <dbReference type="Proteomes" id="UP000008783"/>
    </source>
</evidence>
<dbReference type="GeneID" id="10535769"/>
<reference evidence="3" key="2">
    <citation type="journal article" date="2011" name="Proc. Natl. Acad. Sci. U.S.A.">
        <title>Obligate biotrophy features unraveled by the genomic analysis of rust fungi.</title>
        <authorList>
            <person name="Duplessis S."/>
            <person name="Cuomo C.A."/>
            <person name="Lin Y.-C."/>
            <person name="Aerts A."/>
            <person name="Tisserant E."/>
            <person name="Veneault-Fourrey C."/>
            <person name="Joly D.L."/>
            <person name="Hacquard S."/>
            <person name="Amselem J."/>
            <person name="Cantarel B.L."/>
            <person name="Chiu R."/>
            <person name="Coutinho P.M."/>
            <person name="Feau N."/>
            <person name="Field M."/>
            <person name="Frey P."/>
            <person name="Gelhaye E."/>
            <person name="Goldberg J."/>
            <person name="Grabherr M.G."/>
            <person name="Kodira C.D."/>
            <person name="Kohler A."/>
            <person name="Kuees U."/>
            <person name="Lindquist E.A."/>
            <person name="Lucas S.M."/>
            <person name="Mago R."/>
            <person name="Mauceli E."/>
            <person name="Morin E."/>
            <person name="Murat C."/>
            <person name="Pangilinan J.L."/>
            <person name="Park R."/>
            <person name="Pearson M."/>
            <person name="Quesneville H."/>
            <person name="Rouhier N."/>
            <person name="Sakthikumar S."/>
            <person name="Salamov A.A."/>
            <person name="Schmutz J."/>
            <person name="Selles B."/>
            <person name="Shapiro H."/>
            <person name="Tanguay P."/>
            <person name="Tuskan G.A."/>
            <person name="Henrissat B."/>
            <person name="Van de Peer Y."/>
            <person name="Rouze P."/>
            <person name="Ellis J.G."/>
            <person name="Dodds P.N."/>
            <person name="Schein J.E."/>
            <person name="Zhong S."/>
            <person name="Hamelin R.C."/>
            <person name="Grigoriev I.V."/>
            <person name="Szabo L.J."/>
            <person name="Martin F."/>
        </authorList>
    </citation>
    <scope>NUCLEOTIDE SEQUENCE [LARGE SCALE GENOMIC DNA]</scope>
    <source>
        <strain evidence="3">CRL 75-36-700-3 / race SCCL</strain>
    </source>
</reference>